<comment type="caution">
    <text evidence="5">The sequence shown here is derived from an EMBL/GenBank/DDBJ whole genome shotgun (WGS) entry which is preliminary data.</text>
</comment>
<evidence type="ECO:0000313" key="5">
    <source>
        <dbReference type="EMBL" id="MFG6428974.1"/>
    </source>
</evidence>
<dbReference type="InterPro" id="IPR036390">
    <property type="entry name" value="WH_DNA-bd_sf"/>
</dbReference>
<keyword evidence="3" id="KW-0238">DNA-binding</keyword>
<evidence type="ECO:0000313" key="6">
    <source>
        <dbReference type="Proteomes" id="UP001606210"/>
    </source>
</evidence>
<dbReference type="InterPro" id="IPR005650">
    <property type="entry name" value="BlaI_family"/>
</dbReference>
<dbReference type="InterPro" id="IPR036388">
    <property type="entry name" value="WH-like_DNA-bd_sf"/>
</dbReference>
<sequence>MSGAAGRAELTERQKLVLEVAFRLEPVKASDVAAALAQKVMERTVRSDLLALVEHGMLVRQGQGPSTTYRATTAPF</sequence>
<evidence type="ECO:0000256" key="4">
    <source>
        <dbReference type="ARBA" id="ARBA00023163"/>
    </source>
</evidence>
<gene>
    <name evidence="5" type="ORF">ACG00Y_03570</name>
</gene>
<dbReference type="Proteomes" id="UP001606210">
    <property type="component" value="Unassembled WGS sequence"/>
</dbReference>
<dbReference type="SUPFAM" id="SSF46785">
    <property type="entry name" value="Winged helix' DNA-binding domain"/>
    <property type="match status" value="1"/>
</dbReference>
<keyword evidence="2" id="KW-0805">Transcription regulation</keyword>
<dbReference type="RefSeq" id="WP_394476025.1">
    <property type="nucleotide sequence ID" value="NZ_JBIGHV010000001.1"/>
</dbReference>
<evidence type="ECO:0000256" key="3">
    <source>
        <dbReference type="ARBA" id="ARBA00023125"/>
    </source>
</evidence>
<comment type="similarity">
    <text evidence="1">Belongs to the BlaI transcriptional regulatory family.</text>
</comment>
<evidence type="ECO:0000256" key="1">
    <source>
        <dbReference type="ARBA" id="ARBA00011046"/>
    </source>
</evidence>
<evidence type="ECO:0000256" key="2">
    <source>
        <dbReference type="ARBA" id="ARBA00023015"/>
    </source>
</evidence>
<dbReference type="Gene3D" id="1.10.10.10">
    <property type="entry name" value="Winged helix-like DNA-binding domain superfamily/Winged helix DNA-binding domain"/>
    <property type="match status" value="1"/>
</dbReference>
<keyword evidence="6" id="KW-1185">Reference proteome</keyword>
<dbReference type="EMBL" id="JBIGHV010000001">
    <property type="protein sequence ID" value="MFG6428974.1"/>
    <property type="molecule type" value="Genomic_DNA"/>
</dbReference>
<dbReference type="Pfam" id="PF03965">
    <property type="entry name" value="Penicillinase_R"/>
    <property type="match status" value="1"/>
</dbReference>
<accession>A0ABW7EX88</accession>
<proteinExistence type="inferred from homology"/>
<name>A0ABW7EX88_9BURK</name>
<organism evidence="5 6">
    <name type="scientific">Pelomonas parva</name>
    <dbReference type="NCBI Taxonomy" id="3299032"/>
    <lineage>
        <taxon>Bacteria</taxon>
        <taxon>Pseudomonadati</taxon>
        <taxon>Pseudomonadota</taxon>
        <taxon>Betaproteobacteria</taxon>
        <taxon>Burkholderiales</taxon>
        <taxon>Sphaerotilaceae</taxon>
        <taxon>Roseateles</taxon>
    </lineage>
</organism>
<reference evidence="5 6" key="1">
    <citation type="submission" date="2024-08" db="EMBL/GenBank/DDBJ databases">
        <authorList>
            <person name="Lu H."/>
        </authorList>
    </citation>
    <scope>NUCLEOTIDE SEQUENCE [LARGE SCALE GENOMIC DNA]</scope>
    <source>
        <strain evidence="5 6">LYH14W</strain>
    </source>
</reference>
<keyword evidence="4" id="KW-0804">Transcription</keyword>
<protein>
    <submittedName>
        <fullName evidence="5">BlaI/MecI/CopY family transcriptional regulator</fullName>
    </submittedName>
</protein>